<dbReference type="EMBL" id="JBHSMJ010000031">
    <property type="protein sequence ID" value="MFC5451230.1"/>
    <property type="molecule type" value="Genomic_DNA"/>
</dbReference>
<proteinExistence type="predicted"/>
<name>A0ABW0KCT2_9BACL</name>
<evidence type="ECO:0000256" key="1">
    <source>
        <dbReference type="SAM" id="SignalP"/>
    </source>
</evidence>
<dbReference type="PROSITE" id="PS51272">
    <property type="entry name" value="SLH"/>
    <property type="match status" value="2"/>
</dbReference>
<dbReference type="RefSeq" id="WP_270878017.1">
    <property type="nucleotide sequence ID" value="NZ_JAQFVF010000015.1"/>
</dbReference>
<dbReference type="Pfam" id="PF00395">
    <property type="entry name" value="SLH"/>
    <property type="match status" value="2"/>
</dbReference>
<reference evidence="4" key="1">
    <citation type="journal article" date="2019" name="Int. J. Syst. Evol. Microbiol.">
        <title>The Global Catalogue of Microorganisms (GCM) 10K type strain sequencing project: providing services to taxonomists for standard genome sequencing and annotation.</title>
        <authorList>
            <consortium name="The Broad Institute Genomics Platform"/>
            <consortium name="The Broad Institute Genome Sequencing Center for Infectious Disease"/>
            <person name="Wu L."/>
            <person name="Ma J."/>
        </authorList>
    </citation>
    <scope>NUCLEOTIDE SEQUENCE [LARGE SCALE GENOMIC DNA]</scope>
    <source>
        <strain evidence="4">KACC 11904</strain>
    </source>
</reference>
<evidence type="ECO:0000313" key="4">
    <source>
        <dbReference type="Proteomes" id="UP001596044"/>
    </source>
</evidence>
<evidence type="ECO:0000313" key="3">
    <source>
        <dbReference type="EMBL" id="MFC5451230.1"/>
    </source>
</evidence>
<sequence length="354" mass="38848">MNSRKKLFSLSAAAVLSLSIAGQSFAATTAFTDLEQVAAKDKIISLQSQGLVSGVSDDLFQPNATLTAAQGVQLIVKALGLNLNSINFVKAPHATDYFAKANNDAWYAQSLIIAANKDLGLPADFDPNQKWTKEMFTKELLVALDGHNIMHMMKLPPIEIKDKADITLDALGSIQAAIYKGIASLDADGNFHPQAEITRAQAAEMIYNALKYVHPAANQSDQTVYENTQYGFRFTLPDSWKGYTIVNDKWEGLSIGDSQGESVVESGAKISIRHPAWTAEQPRQDIPILVFTVDQWNELQQDKFHIGAAPVGPSELTRNDKYVFALPARYNFAFPEGYQEVEDILASKPIQPIS</sequence>
<keyword evidence="1" id="KW-0732">Signal</keyword>
<feature type="domain" description="SLH" evidence="2">
    <location>
        <begin position="26"/>
        <end position="89"/>
    </location>
</feature>
<evidence type="ECO:0000259" key="2">
    <source>
        <dbReference type="PROSITE" id="PS51272"/>
    </source>
</evidence>
<protein>
    <submittedName>
        <fullName evidence="3">S-layer homology domain-containing protein</fullName>
    </submittedName>
</protein>
<accession>A0ABW0KCT2</accession>
<feature type="signal peptide" evidence="1">
    <location>
        <begin position="1"/>
        <end position="26"/>
    </location>
</feature>
<dbReference type="InterPro" id="IPR001119">
    <property type="entry name" value="SLH_dom"/>
</dbReference>
<gene>
    <name evidence="3" type="ORF">ACFPOG_23625</name>
</gene>
<comment type="caution">
    <text evidence="3">The sequence shown here is derived from an EMBL/GenBank/DDBJ whole genome shotgun (WGS) entry which is preliminary data.</text>
</comment>
<feature type="chain" id="PRO_5046203926" evidence="1">
    <location>
        <begin position="27"/>
        <end position="354"/>
    </location>
</feature>
<keyword evidence="4" id="KW-1185">Reference proteome</keyword>
<dbReference type="Proteomes" id="UP001596044">
    <property type="component" value="Unassembled WGS sequence"/>
</dbReference>
<feature type="domain" description="SLH" evidence="2">
    <location>
        <begin position="157"/>
        <end position="220"/>
    </location>
</feature>
<organism evidence="3 4">
    <name type="scientific">Paenibacillus aestuarii</name>
    <dbReference type="NCBI Taxonomy" id="516965"/>
    <lineage>
        <taxon>Bacteria</taxon>
        <taxon>Bacillati</taxon>
        <taxon>Bacillota</taxon>
        <taxon>Bacilli</taxon>
        <taxon>Bacillales</taxon>
        <taxon>Paenibacillaceae</taxon>
        <taxon>Paenibacillus</taxon>
    </lineage>
</organism>